<evidence type="ECO:0008006" key="4">
    <source>
        <dbReference type="Google" id="ProtNLM"/>
    </source>
</evidence>
<keyword evidence="3" id="KW-1185">Reference proteome</keyword>
<accession>A0ABV9BIJ6</accession>
<evidence type="ECO:0000256" key="1">
    <source>
        <dbReference type="SAM" id="MobiDB-lite"/>
    </source>
</evidence>
<proteinExistence type="predicted"/>
<name>A0ABV9BIJ6_9ACTN</name>
<protein>
    <recommendedName>
        <fullName evidence="4">Lipoprotein</fullName>
    </recommendedName>
</protein>
<evidence type="ECO:0000313" key="2">
    <source>
        <dbReference type="EMBL" id="MFC4513793.1"/>
    </source>
</evidence>
<comment type="caution">
    <text evidence="2">The sequence shown here is derived from an EMBL/GenBank/DDBJ whole genome shotgun (WGS) entry which is preliminary data.</text>
</comment>
<evidence type="ECO:0000313" key="3">
    <source>
        <dbReference type="Proteomes" id="UP001595990"/>
    </source>
</evidence>
<reference evidence="3" key="1">
    <citation type="journal article" date="2019" name="Int. J. Syst. Evol. Microbiol.">
        <title>The Global Catalogue of Microorganisms (GCM) 10K type strain sequencing project: providing services to taxonomists for standard genome sequencing and annotation.</title>
        <authorList>
            <consortium name="The Broad Institute Genomics Platform"/>
            <consortium name="The Broad Institute Genome Sequencing Center for Infectious Disease"/>
            <person name="Wu L."/>
            <person name="Ma J."/>
        </authorList>
    </citation>
    <scope>NUCLEOTIDE SEQUENCE [LARGE SCALE GENOMIC DNA]</scope>
    <source>
        <strain evidence="3">CECT 8064</strain>
    </source>
</reference>
<feature type="region of interest" description="Disordered" evidence="1">
    <location>
        <begin position="22"/>
        <end position="82"/>
    </location>
</feature>
<dbReference type="RefSeq" id="WP_417922797.1">
    <property type="nucleotide sequence ID" value="NZ_JBHSFS010000005.1"/>
</dbReference>
<sequence length="249" mass="25236">MPNAPRWAAAAAATTLIAVTATGCSSGSDSGKDAGSKAAKAGTSASPSGTSSPSSSSPSAGGVTVPAGPGPQGSYTVQKQPEPGTCAYRYTAAKEPLPDPKCTPGATNPKVTQATLKTTICRSGYTADIRPGTNITSREKTANAASYGYKGSLKDAEYDHLISLQLGGDPNDPRNLWVQPPSPGHKTGAGPNNPKDVVESKLKAAICSGKTELAKAQQAIVKDWTTALSVLGLTNEKPAAKDPKAEDGE</sequence>
<dbReference type="Proteomes" id="UP001595990">
    <property type="component" value="Unassembled WGS sequence"/>
</dbReference>
<dbReference type="EMBL" id="JBHSFS010000005">
    <property type="protein sequence ID" value="MFC4513793.1"/>
    <property type="molecule type" value="Genomic_DNA"/>
</dbReference>
<feature type="compositionally biased region" description="Low complexity" evidence="1">
    <location>
        <begin position="36"/>
        <end position="67"/>
    </location>
</feature>
<organism evidence="2 3">
    <name type="scientific">Streptomyces ehimensis</name>
    <dbReference type="NCBI Taxonomy" id="68195"/>
    <lineage>
        <taxon>Bacteria</taxon>
        <taxon>Bacillati</taxon>
        <taxon>Actinomycetota</taxon>
        <taxon>Actinomycetes</taxon>
        <taxon>Kitasatosporales</taxon>
        <taxon>Streptomycetaceae</taxon>
        <taxon>Streptomyces</taxon>
    </lineage>
</organism>
<gene>
    <name evidence="2" type="ORF">ACFPEN_12680</name>
</gene>
<dbReference type="PROSITE" id="PS51257">
    <property type="entry name" value="PROKAR_LIPOPROTEIN"/>
    <property type="match status" value="1"/>
</dbReference>